<evidence type="ECO:0000256" key="1">
    <source>
        <dbReference type="SAM" id="SignalP"/>
    </source>
</evidence>
<evidence type="ECO:0000313" key="2">
    <source>
        <dbReference type="EMBL" id="KJA19662.1"/>
    </source>
</evidence>
<dbReference type="EMBL" id="KN817575">
    <property type="protein sequence ID" value="KJA19662.1"/>
    <property type="molecule type" value="Genomic_DNA"/>
</dbReference>
<dbReference type="AlphaFoldDB" id="A0A0D2KYX7"/>
<accession>A0A0D2KYX7</accession>
<reference evidence="3" key="1">
    <citation type="submission" date="2014-04" db="EMBL/GenBank/DDBJ databases">
        <title>Evolutionary Origins and Diversification of the Mycorrhizal Mutualists.</title>
        <authorList>
            <consortium name="DOE Joint Genome Institute"/>
            <consortium name="Mycorrhizal Genomics Consortium"/>
            <person name="Kohler A."/>
            <person name="Kuo A."/>
            <person name="Nagy L.G."/>
            <person name="Floudas D."/>
            <person name="Copeland A."/>
            <person name="Barry K.W."/>
            <person name="Cichocki N."/>
            <person name="Veneault-Fourrey C."/>
            <person name="LaButti K."/>
            <person name="Lindquist E.A."/>
            <person name="Lipzen A."/>
            <person name="Lundell T."/>
            <person name="Morin E."/>
            <person name="Murat C."/>
            <person name="Riley R."/>
            <person name="Ohm R."/>
            <person name="Sun H."/>
            <person name="Tunlid A."/>
            <person name="Henrissat B."/>
            <person name="Grigoriev I.V."/>
            <person name="Hibbett D.S."/>
            <person name="Martin F."/>
        </authorList>
    </citation>
    <scope>NUCLEOTIDE SEQUENCE [LARGE SCALE GENOMIC DNA]</scope>
    <source>
        <strain evidence="3">FD-334 SS-4</strain>
    </source>
</reference>
<proteinExistence type="predicted"/>
<dbReference type="Proteomes" id="UP000054270">
    <property type="component" value="Unassembled WGS sequence"/>
</dbReference>
<name>A0A0D2KYX7_HYPSF</name>
<feature type="chain" id="PRO_5002263338" evidence="1">
    <location>
        <begin position="23"/>
        <end position="105"/>
    </location>
</feature>
<evidence type="ECO:0000313" key="3">
    <source>
        <dbReference type="Proteomes" id="UP000054270"/>
    </source>
</evidence>
<keyword evidence="1" id="KW-0732">Signal</keyword>
<organism evidence="2 3">
    <name type="scientific">Hypholoma sublateritium (strain FD-334 SS-4)</name>
    <dbReference type="NCBI Taxonomy" id="945553"/>
    <lineage>
        <taxon>Eukaryota</taxon>
        <taxon>Fungi</taxon>
        <taxon>Dikarya</taxon>
        <taxon>Basidiomycota</taxon>
        <taxon>Agaricomycotina</taxon>
        <taxon>Agaricomycetes</taxon>
        <taxon>Agaricomycetidae</taxon>
        <taxon>Agaricales</taxon>
        <taxon>Agaricineae</taxon>
        <taxon>Strophariaceae</taxon>
        <taxon>Hypholoma</taxon>
    </lineage>
</organism>
<gene>
    <name evidence="2" type="ORF">HYPSUDRAFT_204402</name>
</gene>
<feature type="signal peptide" evidence="1">
    <location>
        <begin position="1"/>
        <end position="22"/>
    </location>
</feature>
<protein>
    <submittedName>
        <fullName evidence="2">Uncharacterized protein</fullName>
    </submittedName>
</protein>
<keyword evidence="3" id="KW-1185">Reference proteome</keyword>
<sequence>MTHVGMADPWHSLLLTAQATLAALPQSPPLHKGLMAHHPSSALAIACSRPPPSSPSSWMDLAPPTTHQPPPSFLIAAFSNTNMICGAAIFADNVCIADLNPAPCS</sequence>